<feature type="region of interest" description="Disordered" evidence="1">
    <location>
        <begin position="1"/>
        <end position="22"/>
    </location>
</feature>
<gene>
    <name evidence="2" type="ORF">QM012_003740</name>
</gene>
<reference evidence="2 3" key="1">
    <citation type="submission" date="2023-11" db="EMBL/GenBank/DDBJ databases">
        <title>Draft genome sequence and annotation of the polyextremotolerant black yeast-like fungus Aureobasidium pullulans NRRL 62042.</title>
        <authorList>
            <person name="Dielentheis-Frenken M.R.E."/>
            <person name="Wibberg D."/>
            <person name="Blank L.M."/>
            <person name="Tiso T."/>
        </authorList>
    </citation>
    <scope>NUCLEOTIDE SEQUENCE [LARGE SCALE GENOMIC DNA]</scope>
    <source>
        <strain evidence="2 3">NRRL 62042</strain>
    </source>
</reference>
<feature type="compositionally biased region" description="Polar residues" evidence="1">
    <location>
        <begin position="1"/>
        <end position="10"/>
    </location>
</feature>
<evidence type="ECO:0000313" key="3">
    <source>
        <dbReference type="Proteomes" id="UP001341245"/>
    </source>
</evidence>
<dbReference type="Proteomes" id="UP001341245">
    <property type="component" value="Unassembled WGS sequence"/>
</dbReference>
<dbReference type="EMBL" id="JASGXD010000017">
    <property type="protein sequence ID" value="KAK6000494.1"/>
    <property type="molecule type" value="Genomic_DNA"/>
</dbReference>
<sequence length="188" mass="20932">MTDGNPSAPGTDSVAAESEVPPSSTADFRFLTDATQPCIAQMVQAIEDKYNEIEQLGHDSDPCLYAWQNAAYHLAELKRGLKTEHTGELDAQDMDLGHVVALARIFQADKDESELLSEIHRCIRLLTEMIDELELLVVKLKVKARASDDTGAQNFAQETEDRAKACREVTKNASEQIIKQREEIMDGR</sequence>
<proteinExistence type="predicted"/>
<evidence type="ECO:0000313" key="2">
    <source>
        <dbReference type="EMBL" id="KAK6000494.1"/>
    </source>
</evidence>
<accession>A0ABR0T7Z8</accession>
<keyword evidence="3" id="KW-1185">Reference proteome</keyword>
<organism evidence="2 3">
    <name type="scientific">Aureobasidium pullulans</name>
    <name type="common">Black yeast</name>
    <name type="synonym">Pullularia pullulans</name>
    <dbReference type="NCBI Taxonomy" id="5580"/>
    <lineage>
        <taxon>Eukaryota</taxon>
        <taxon>Fungi</taxon>
        <taxon>Dikarya</taxon>
        <taxon>Ascomycota</taxon>
        <taxon>Pezizomycotina</taxon>
        <taxon>Dothideomycetes</taxon>
        <taxon>Dothideomycetidae</taxon>
        <taxon>Dothideales</taxon>
        <taxon>Saccotheciaceae</taxon>
        <taxon>Aureobasidium</taxon>
    </lineage>
</organism>
<comment type="caution">
    <text evidence="2">The sequence shown here is derived from an EMBL/GenBank/DDBJ whole genome shotgun (WGS) entry which is preliminary data.</text>
</comment>
<name>A0ABR0T7Z8_AURPU</name>
<evidence type="ECO:0000256" key="1">
    <source>
        <dbReference type="SAM" id="MobiDB-lite"/>
    </source>
</evidence>
<protein>
    <submittedName>
        <fullName evidence="2">Uncharacterized protein</fullName>
    </submittedName>
</protein>